<dbReference type="InterPro" id="IPR009057">
    <property type="entry name" value="Homeodomain-like_sf"/>
</dbReference>
<feature type="domain" description="HTH tetR-type" evidence="5">
    <location>
        <begin position="23"/>
        <end position="83"/>
    </location>
</feature>
<dbReference type="SUPFAM" id="SSF46689">
    <property type="entry name" value="Homeodomain-like"/>
    <property type="match status" value="2"/>
</dbReference>
<accession>A0A7I7YCQ1</accession>
<evidence type="ECO:0000259" key="5">
    <source>
        <dbReference type="PROSITE" id="PS50977"/>
    </source>
</evidence>
<evidence type="ECO:0000256" key="1">
    <source>
        <dbReference type="ARBA" id="ARBA00023015"/>
    </source>
</evidence>
<dbReference type="PROSITE" id="PS50977">
    <property type="entry name" value="HTH_TETR_2"/>
    <property type="match status" value="2"/>
</dbReference>
<evidence type="ECO:0000313" key="7">
    <source>
        <dbReference type="Proteomes" id="UP000467385"/>
    </source>
</evidence>
<dbReference type="Gene3D" id="1.10.10.60">
    <property type="entry name" value="Homeodomain-like"/>
    <property type="match status" value="2"/>
</dbReference>
<sequence length="397" mass="43340">MPDPCEVAAGPAAELVGIRRRPKDRKDQIVEAARQLIVARGYRNVSMAEIAEAVGITAGALYRHFANKAVLLGAVIDSSFDDAVAVTCQRELTLPDVLALACEQAVTRRDTGALWWRESRYLERDTATRLRRRLRDNNRSYQALIEAQRPDLPAVQTQRLAWGVQSIMASPSFHATKLPHADFVALLTVACRSLCAAELGPPAAELPRPRTAALEPVSKRESLLAHAITLFERNGFDATSLNEIGMAAGVTGPNLYSYFASKADILETATARGVSALWLLLNRVLRANDGAAQALHDLVRGYIELALERTVLASLLLSEQQNIDDVTRNRQREYVAEWVALLRASRPAVGEQAARVLVHTALAVIHNMTHIGREQSDPTFADDLAAMATAVLFSPTG</sequence>
<dbReference type="Gene3D" id="1.10.357.10">
    <property type="entry name" value="Tetracycline Repressor, domain 2"/>
    <property type="match status" value="2"/>
</dbReference>
<dbReference type="AlphaFoldDB" id="A0A7I7YCQ1"/>
<dbReference type="EMBL" id="AP022613">
    <property type="protein sequence ID" value="BBZ39486.1"/>
    <property type="molecule type" value="Genomic_DNA"/>
</dbReference>
<dbReference type="PANTHER" id="PTHR30055:SF234">
    <property type="entry name" value="HTH-TYPE TRANSCRIPTIONAL REGULATOR BETI"/>
    <property type="match status" value="1"/>
</dbReference>
<name>A0A7I7YCQ1_9MYCO</name>
<organism evidence="6 7">
    <name type="scientific">Mycobacterium conspicuum</name>
    <dbReference type="NCBI Taxonomy" id="44010"/>
    <lineage>
        <taxon>Bacteria</taxon>
        <taxon>Bacillati</taxon>
        <taxon>Actinomycetota</taxon>
        <taxon>Actinomycetes</taxon>
        <taxon>Mycobacteriales</taxon>
        <taxon>Mycobacteriaceae</taxon>
        <taxon>Mycobacterium</taxon>
    </lineage>
</organism>
<feature type="domain" description="HTH tetR-type" evidence="5">
    <location>
        <begin position="217"/>
        <end position="277"/>
    </location>
</feature>
<dbReference type="PRINTS" id="PR00455">
    <property type="entry name" value="HTHTETR"/>
</dbReference>
<keyword evidence="3" id="KW-0804">Transcription</keyword>
<evidence type="ECO:0000313" key="6">
    <source>
        <dbReference type="EMBL" id="BBZ39486.1"/>
    </source>
</evidence>
<keyword evidence="1" id="KW-0805">Transcription regulation</keyword>
<evidence type="ECO:0000256" key="2">
    <source>
        <dbReference type="ARBA" id="ARBA00023125"/>
    </source>
</evidence>
<dbReference type="PANTHER" id="PTHR30055">
    <property type="entry name" value="HTH-TYPE TRANSCRIPTIONAL REGULATOR RUTR"/>
    <property type="match status" value="1"/>
</dbReference>
<protein>
    <submittedName>
        <fullName evidence="6">TetR family transcriptional regulator</fullName>
    </submittedName>
</protein>
<gene>
    <name evidence="6" type="ORF">MCNS_25490</name>
</gene>
<dbReference type="InterPro" id="IPR023772">
    <property type="entry name" value="DNA-bd_HTH_TetR-type_CS"/>
</dbReference>
<proteinExistence type="predicted"/>
<dbReference type="InterPro" id="IPR001647">
    <property type="entry name" value="HTH_TetR"/>
</dbReference>
<feature type="DNA-binding region" description="H-T-H motif" evidence="4">
    <location>
        <begin position="240"/>
        <end position="259"/>
    </location>
</feature>
<dbReference type="InterPro" id="IPR050109">
    <property type="entry name" value="HTH-type_TetR-like_transc_reg"/>
</dbReference>
<dbReference type="GO" id="GO:0003700">
    <property type="term" value="F:DNA-binding transcription factor activity"/>
    <property type="evidence" value="ECO:0007669"/>
    <property type="project" value="TreeGrafter"/>
</dbReference>
<dbReference type="Proteomes" id="UP000467385">
    <property type="component" value="Chromosome"/>
</dbReference>
<feature type="DNA-binding region" description="H-T-H motif" evidence="4">
    <location>
        <begin position="46"/>
        <end position="65"/>
    </location>
</feature>
<evidence type="ECO:0000256" key="3">
    <source>
        <dbReference type="ARBA" id="ARBA00023163"/>
    </source>
</evidence>
<dbReference type="Pfam" id="PF00440">
    <property type="entry name" value="TetR_N"/>
    <property type="match status" value="2"/>
</dbReference>
<evidence type="ECO:0000256" key="4">
    <source>
        <dbReference type="PROSITE-ProRule" id="PRU00335"/>
    </source>
</evidence>
<dbReference type="GO" id="GO:0000976">
    <property type="term" value="F:transcription cis-regulatory region binding"/>
    <property type="evidence" value="ECO:0007669"/>
    <property type="project" value="TreeGrafter"/>
</dbReference>
<dbReference type="PROSITE" id="PS01081">
    <property type="entry name" value="HTH_TETR_1"/>
    <property type="match status" value="2"/>
</dbReference>
<keyword evidence="2 4" id="KW-0238">DNA-binding</keyword>
<keyword evidence="7" id="KW-1185">Reference proteome</keyword>
<reference evidence="6 7" key="1">
    <citation type="journal article" date="2019" name="Emerg. Microbes Infect.">
        <title>Comprehensive subspecies identification of 175 nontuberculous mycobacteria species based on 7547 genomic profiles.</title>
        <authorList>
            <person name="Matsumoto Y."/>
            <person name="Kinjo T."/>
            <person name="Motooka D."/>
            <person name="Nabeya D."/>
            <person name="Jung N."/>
            <person name="Uechi K."/>
            <person name="Horii T."/>
            <person name="Iida T."/>
            <person name="Fujita J."/>
            <person name="Nakamura S."/>
        </authorList>
    </citation>
    <scope>NUCLEOTIDE SEQUENCE [LARGE SCALE GENOMIC DNA]</scope>
    <source>
        <strain evidence="6 7">JCM 14738</strain>
    </source>
</reference>